<proteinExistence type="predicted"/>
<sequence>SCISAEKDPQLPELLNTSNGNRLKQGKLWVGRAPDNVQLVYRLTNIDYGEEWIPVSSIYGNTFLLNSTKVAERGIRGIGCRCHSHD</sequence>
<protein>
    <submittedName>
        <fullName evidence="1">Uncharacterized protein</fullName>
    </submittedName>
</protein>
<evidence type="ECO:0000313" key="1">
    <source>
        <dbReference type="EMBL" id="CEK90347.1"/>
    </source>
</evidence>
<feature type="non-terminal residue" evidence="1">
    <location>
        <position position="1"/>
    </location>
</feature>
<dbReference type="EMBL" id="HACG01043482">
    <property type="protein sequence ID" value="CEK90347.1"/>
    <property type="molecule type" value="Transcribed_RNA"/>
</dbReference>
<organism evidence="1">
    <name type="scientific">Arion vulgaris</name>
    <dbReference type="NCBI Taxonomy" id="1028688"/>
    <lineage>
        <taxon>Eukaryota</taxon>
        <taxon>Metazoa</taxon>
        <taxon>Spiralia</taxon>
        <taxon>Lophotrochozoa</taxon>
        <taxon>Mollusca</taxon>
        <taxon>Gastropoda</taxon>
        <taxon>Heterobranchia</taxon>
        <taxon>Euthyneura</taxon>
        <taxon>Panpulmonata</taxon>
        <taxon>Eupulmonata</taxon>
        <taxon>Stylommatophora</taxon>
        <taxon>Helicina</taxon>
        <taxon>Arionoidea</taxon>
        <taxon>Arionidae</taxon>
        <taxon>Arion</taxon>
    </lineage>
</organism>
<dbReference type="AlphaFoldDB" id="A0A0B7BBT9"/>
<name>A0A0B7BBT9_9EUPU</name>
<reference evidence="1" key="1">
    <citation type="submission" date="2014-12" db="EMBL/GenBank/DDBJ databases">
        <title>Insight into the proteome of Arion vulgaris.</title>
        <authorList>
            <person name="Aradska J."/>
            <person name="Bulat T."/>
            <person name="Smidak R."/>
            <person name="Sarate P."/>
            <person name="Gangsoo J."/>
            <person name="Sialana F."/>
            <person name="Bilban M."/>
            <person name="Lubec G."/>
        </authorList>
    </citation>
    <scope>NUCLEOTIDE SEQUENCE</scope>
    <source>
        <tissue evidence="1">Skin</tissue>
    </source>
</reference>
<accession>A0A0B7BBT9</accession>
<gene>
    <name evidence="1" type="primary">ORF176296</name>
</gene>